<dbReference type="Gene3D" id="3.15.10.30">
    <property type="entry name" value="Haemolymph juvenile hormone binding protein"/>
    <property type="match status" value="1"/>
</dbReference>
<dbReference type="KEGG" id="apln:108734144"/>
<dbReference type="PANTHER" id="PTHR11008:SF14">
    <property type="entry name" value="CIRCADIAN CLOCK-CONTROLLED PROTEIN-LIKE PROTEIN"/>
    <property type="match status" value="1"/>
</dbReference>
<dbReference type="InterPro" id="IPR038606">
    <property type="entry name" value="To_sf"/>
</dbReference>
<proteinExistence type="inferred from homology"/>
<dbReference type="RefSeq" id="XP_025834592.1">
    <property type="nucleotide sequence ID" value="XM_025978807.1"/>
</dbReference>
<name>A0A7F5RF42_AGRPL</name>
<evidence type="ECO:0000313" key="6">
    <source>
        <dbReference type="RefSeq" id="XP_025834592.1"/>
    </source>
</evidence>
<keyword evidence="2" id="KW-0090">Biological rhythms</keyword>
<evidence type="ECO:0000313" key="5">
    <source>
        <dbReference type="Proteomes" id="UP000192223"/>
    </source>
</evidence>
<dbReference type="InParanoid" id="A0A7F5RF42"/>
<keyword evidence="1 4" id="KW-0732">Signal</keyword>
<dbReference type="SMART" id="SM00700">
    <property type="entry name" value="JHBP"/>
    <property type="match status" value="1"/>
</dbReference>
<dbReference type="GeneID" id="108734144"/>
<sequence>MKLIVLLVTALAGVVSSRKLPDFVHKCKISDPEIGNCIAENINNLRSRFAKGIPELGVPPAEPLLIPKAELKSPNPDGLRANFYDIHVYNPSSFEIKKLNVDPKGNTIDVHVYIPYLHITAKYEMNGKILILQLKGSGPGEVNITNIDSKVGYKLSQHEKNGKQYYQLERVSQELNYKVTKLGFKNLFEGRDDLTESTNQVLNENIDEVMKEFKPVVDDTVKAVVDGIVFRVFDRFSINELFDN</sequence>
<dbReference type="PANTHER" id="PTHR11008">
    <property type="entry name" value="PROTEIN TAKEOUT-LIKE PROTEIN"/>
    <property type="match status" value="1"/>
</dbReference>
<feature type="signal peptide" evidence="4">
    <location>
        <begin position="1"/>
        <end position="17"/>
    </location>
</feature>
<comment type="similarity">
    <text evidence="3">Belongs to the TO family.</text>
</comment>
<dbReference type="Pfam" id="PF06585">
    <property type="entry name" value="JHBP"/>
    <property type="match status" value="1"/>
</dbReference>
<dbReference type="FunFam" id="3.15.10.30:FF:000001">
    <property type="entry name" value="Takeout-like protein 1"/>
    <property type="match status" value="1"/>
</dbReference>
<dbReference type="GO" id="GO:0007623">
    <property type="term" value="P:circadian rhythm"/>
    <property type="evidence" value="ECO:0007669"/>
    <property type="project" value="UniProtKB-ARBA"/>
</dbReference>
<dbReference type="InterPro" id="IPR010562">
    <property type="entry name" value="Haemolymph_juvenile_hormone-bd"/>
</dbReference>
<dbReference type="GO" id="GO:0005615">
    <property type="term" value="C:extracellular space"/>
    <property type="evidence" value="ECO:0007669"/>
    <property type="project" value="TreeGrafter"/>
</dbReference>
<dbReference type="Proteomes" id="UP000192223">
    <property type="component" value="Unplaced"/>
</dbReference>
<dbReference type="AlphaFoldDB" id="A0A7F5RF42"/>
<gene>
    <name evidence="6" type="primary">LOC108734144</name>
</gene>
<organism evidence="5 6">
    <name type="scientific">Agrilus planipennis</name>
    <name type="common">Emerald ash borer</name>
    <name type="synonym">Agrilus marcopoli</name>
    <dbReference type="NCBI Taxonomy" id="224129"/>
    <lineage>
        <taxon>Eukaryota</taxon>
        <taxon>Metazoa</taxon>
        <taxon>Ecdysozoa</taxon>
        <taxon>Arthropoda</taxon>
        <taxon>Hexapoda</taxon>
        <taxon>Insecta</taxon>
        <taxon>Pterygota</taxon>
        <taxon>Neoptera</taxon>
        <taxon>Endopterygota</taxon>
        <taxon>Coleoptera</taxon>
        <taxon>Polyphaga</taxon>
        <taxon>Elateriformia</taxon>
        <taxon>Buprestoidea</taxon>
        <taxon>Buprestidae</taxon>
        <taxon>Agrilinae</taxon>
        <taxon>Agrilus</taxon>
    </lineage>
</organism>
<evidence type="ECO:0000256" key="4">
    <source>
        <dbReference type="SAM" id="SignalP"/>
    </source>
</evidence>
<evidence type="ECO:0000256" key="1">
    <source>
        <dbReference type="ARBA" id="ARBA00022729"/>
    </source>
</evidence>
<feature type="chain" id="PRO_5029001550" evidence="4">
    <location>
        <begin position="18"/>
        <end position="244"/>
    </location>
</feature>
<accession>A0A7F5RF42</accession>
<evidence type="ECO:0000256" key="2">
    <source>
        <dbReference type="ARBA" id="ARBA00023108"/>
    </source>
</evidence>
<protein>
    <submittedName>
        <fullName evidence="6">Protein takeout-like</fullName>
    </submittedName>
</protein>
<evidence type="ECO:0000256" key="3">
    <source>
        <dbReference type="ARBA" id="ARBA00060902"/>
    </source>
</evidence>
<keyword evidence="5" id="KW-1185">Reference proteome</keyword>
<dbReference type="OrthoDB" id="7419171at2759"/>
<reference evidence="6" key="1">
    <citation type="submission" date="2025-08" db="UniProtKB">
        <authorList>
            <consortium name="RefSeq"/>
        </authorList>
    </citation>
    <scope>IDENTIFICATION</scope>
    <source>
        <tissue evidence="6">Entire body</tissue>
    </source>
</reference>